<organism evidence="2 3">
    <name type="scientific">Pseudomonas songnenensis</name>
    <dbReference type="NCBI Taxonomy" id="1176259"/>
    <lineage>
        <taxon>Bacteria</taxon>
        <taxon>Pseudomonadati</taxon>
        <taxon>Pseudomonadota</taxon>
        <taxon>Gammaproteobacteria</taxon>
        <taxon>Pseudomonadales</taxon>
        <taxon>Pseudomonadaceae</taxon>
        <taxon>Pseudomonas</taxon>
    </lineage>
</organism>
<comment type="caution">
    <text evidence="2">The sequence shown here is derived from an EMBL/GenBank/DDBJ whole genome shotgun (WGS) entry which is preliminary data.</text>
</comment>
<dbReference type="Proteomes" id="UP000279228">
    <property type="component" value="Unassembled WGS sequence"/>
</dbReference>
<dbReference type="RefSeq" id="WP_106155490.1">
    <property type="nucleotide sequence ID" value="NZ_DAMCBJ010000006.1"/>
</dbReference>
<evidence type="ECO:0000313" key="3">
    <source>
        <dbReference type="Proteomes" id="UP000279228"/>
    </source>
</evidence>
<name>A0ABX9UQB4_9PSED</name>
<accession>A0ABX9UQB4</accession>
<gene>
    <name evidence="2" type="ORF">EA798_16065</name>
</gene>
<keyword evidence="1" id="KW-0732">Signal</keyword>
<feature type="chain" id="PRO_5045934709" evidence="1">
    <location>
        <begin position="25"/>
        <end position="70"/>
    </location>
</feature>
<sequence>MKKPVYLLTAGFALAALTVLQLPAAETASPRLELNAHPTLQRTSANEGVRIITLSGSETSALSQPQRWVF</sequence>
<feature type="signal peptide" evidence="1">
    <location>
        <begin position="1"/>
        <end position="24"/>
    </location>
</feature>
<dbReference type="EMBL" id="RFFN01000006">
    <property type="protein sequence ID" value="RMH95313.1"/>
    <property type="molecule type" value="Genomic_DNA"/>
</dbReference>
<evidence type="ECO:0000256" key="1">
    <source>
        <dbReference type="SAM" id="SignalP"/>
    </source>
</evidence>
<reference evidence="2 3" key="1">
    <citation type="submission" date="2018-10" db="EMBL/GenBank/DDBJ databases">
        <title>Pseudomonas songnenensis NEAU-ST5-5(T) genome.</title>
        <authorList>
            <person name="Pengp J."/>
            <person name="Liu Z.-P."/>
        </authorList>
    </citation>
    <scope>NUCLEOTIDE SEQUENCE [LARGE SCALE GENOMIC DNA]</scope>
    <source>
        <strain evidence="2 3">NEAU-ST5-5</strain>
    </source>
</reference>
<evidence type="ECO:0000313" key="2">
    <source>
        <dbReference type="EMBL" id="RMH95313.1"/>
    </source>
</evidence>
<protein>
    <submittedName>
        <fullName evidence="2">Uncharacterized protein</fullName>
    </submittedName>
</protein>
<proteinExistence type="predicted"/>
<keyword evidence="3" id="KW-1185">Reference proteome</keyword>